<evidence type="ECO:0000256" key="1">
    <source>
        <dbReference type="ARBA" id="ARBA00004123"/>
    </source>
</evidence>
<protein>
    <submittedName>
        <fullName evidence="4">C6 zinc finger domain-containing protein</fullName>
    </submittedName>
</protein>
<organism evidence="4 5">
    <name type="scientific">Arthroderma otae (strain ATCC MYA-4605 / CBS 113480)</name>
    <name type="common">Microsporum canis</name>
    <dbReference type="NCBI Taxonomy" id="554155"/>
    <lineage>
        <taxon>Eukaryota</taxon>
        <taxon>Fungi</taxon>
        <taxon>Dikarya</taxon>
        <taxon>Ascomycota</taxon>
        <taxon>Pezizomycotina</taxon>
        <taxon>Eurotiomycetes</taxon>
        <taxon>Eurotiomycetidae</taxon>
        <taxon>Onygenales</taxon>
        <taxon>Arthrodermataceae</taxon>
        <taxon>Microsporum</taxon>
    </lineage>
</organism>
<keyword evidence="2" id="KW-0539">Nucleus</keyword>
<feature type="region of interest" description="Disordered" evidence="3">
    <location>
        <begin position="47"/>
        <end position="77"/>
    </location>
</feature>
<feature type="compositionally biased region" description="Polar residues" evidence="3">
    <location>
        <begin position="9"/>
        <end position="24"/>
    </location>
</feature>
<dbReference type="eggNOG" id="ENOG502SJ9D">
    <property type="taxonomic scope" value="Eukaryota"/>
</dbReference>
<dbReference type="AlphaFoldDB" id="C5G1D7"/>
<evidence type="ECO:0000313" key="5">
    <source>
        <dbReference type="Proteomes" id="UP000002035"/>
    </source>
</evidence>
<feature type="compositionally biased region" description="Basic and acidic residues" evidence="3">
    <location>
        <begin position="554"/>
        <end position="566"/>
    </location>
</feature>
<dbReference type="PANTHER" id="PTHR31001:SF90">
    <property type="entry name" value="CENTROMERE DNA-BINDING PROTEIN COMPLEX CBF3 SUBUNIT B"/>
    <property type="match status" value="1"/>
</dbReference>
<dbReference type="InterPro" id="IPR050613">
    <property type="entry name" value="Sec_Metabolite_Reg"/>
</dbReference>
<feature type="region of interest" description="Disordered" evidence="3">
    <location>
        <begin position="554"/>
        <end position="584"/>
    </location>
</feature>
<evidence type="ECO:0000256" key="2">
    <source>
        <dbReference type="ARBA" id="ARBA00023242"/>
    </source>
</evidence>
<proteinExistence type="predicted"/>
<comment type="subcellular location">
    <subcellularLocation>
        <location evidence="1">Nucleus</location>
    </subcellularLocation>
</comment>
<reference evidence="5" key="1">
    <citation type="journal article" date="2012" name="MBio">
        <title>Comparative genome analysis of Trichophyton rubrum and related dermatophytes reveals candidate genes involved in infection.</title>
        <authorList>
            <person name="Martinez D.A."/>
            <person name="Oliver B.G."/>
            <person name="Graeser Y."/>
            <person name="Goldberg J.M."/>
            <person name="Li W."/>
            <person name="Martinez-Rossi N.M."/>
            <person name="Monod M."/>
            <person name="Shelest E."/>
            <person name="Barton R.C."/>
            <person name="Birch E."/>
            <person name="Brakhage A.A."/>
            <person name="Chen Z."/>
            <person name="Gurr S.J."/>
            <person name="Heiman D."/>
            <person name="Heitman J."/>
            <person name="Kosti I."/>
            <person name="Rossi A."/>
            <person name="Saif S."/>
            <person name="Samalova M."/>
            <person name="Saunders C.W."/>
            <person name="Shea T."/>
            <person name="Summerbell R.C."/>
            <person name="Xu J."/>
            <person name="Young S."/>
            <person name="Zeng Q."/>
            <person name="Birren B.W."/>
            <person name="Cuomo C.A."/>
            <person name="White T.C."/>
        </authorList>
    </citation>
    <scope>NUCLEOTIDE SEQUENCE [LARGE SCALE GENOMIC DNA]</scope>
    <source>
        <strain evidence="5">ATCC MYA-4605 / CBS 113480</strain>
    </source>
</reference>
<dbReference type="EMBL" id="DS995710">
    <property type="protein sequence ID" value="EEQ28600.1"/>
    <property type="molecule type" value="Genomic_DNA"/>
</dbReference>
<keyword evidence="5" id="KW-1185">Reference proteome</keyword>
<evidence type="ECO:0000256" key="3">
    <source>
        <dbReference type="SAM" id="MobiDB-lite"/>
    </source>
</evidence>
<dbReference type="GeneID" id="9223882"/>
<evidence type="ECO:0000313" key="4">
    <source>
        <dbReference type="EMBL" id="EEQ28600.1"/>
    </source>
</evidence>
<feature type="region of interest" description="Disordered" evidence="3">
    <location>
        <begin position="1"/>
        <end position="24"/>
    </location>
</feature>
<dbReference type="RefSeq" id="XP_002842619.1">
    <property type="nucleotide sequence ID" value="XM_002842573.1"/>
</dbReference>
<sequence length="649" mass="73215">MAPSRAADSRTSSQQQPVSCQFYQSETSRLSIPPVAHQLKDDHVCARDSEPTRSIIEPNDTHLAKNSNSSLSNQDEEQQITSHWLEGLLTTNTTLEPLTPAPLLSAIFHDFPTYGDAKMLLDHFIRNIDALYRILHIPTTRKHLEDLYSDLDTNKTPQATRLAFFLSVFAGSVYVSKNTFQFQTAALQNHSQIALAELWANQAVSLATRPPLPPSIEALQAIVNLAHLLLSYVGGLNEGTYMLHPRQMETRHPSNVEDNDIPSGITYISEESYNLPLSSPTSMTYFLCRIQVATLVREVVDCLPPSFFASPGSESPDEFYDKIIALDLKYQQLLKSLPIYFQLTIQDVKTHQALLNDRPYLQWQRYLINFVIHTHRARLHRPFLIRGSIQEKFANSRIQCIKSAKIVIEIRNSTIGDHSIGTFTYVLHHFLMATIILAMDICFNPESIEVSQRKEDVLRACRELEAELNAKKIPRSRTADEGTSSGQLMVQSFQKAVQSLRAILRRRISEDGPDKVGISSPSTKISAITPEKQGRVTYSPPMHKDITNHMDDSRAPAAEASRDIHKCQPTPRNRTTFAQDEKDLMPSTQATLPLSHHEKDQKHLEETHSAGDLVTDELWDEFFTVGSTFNNTDWDTFLLDVGDEIGGMQ</sequence>
<dbReference type="VEuPathDB" id="FungiDB:MCYG_08759"/>
<name>C5G1D7_ARTOC</name>
<dbReference type="PANTHER" id="PTHR31001">
    <property type="entry name" value="UNCHARACTERIZED TRANSCRIPTIONAL REGULATORY PROTEIN"/>
    <property type="match status" value="1"/>
</dbReference>
<dbReference type="Proteomes" id="UP000002035">
    <property type="component" value="Unassembled WGS sequence"/>
</dbReference>
<dbReference type="OrthoDB" id="3014581at2759"/>
<dbReference type="CDD" id="cd12148">
    <property type="entry name" value="fungal_TF_MHR"/>
    <property type="match status" value="1"/>
</dbReference>
<gene>
    <name evidence="4" type="ORF">MCYG_08759</name>
</gene>
<accession>C5G1D7</accession>
<dbReference type="STRING" id="554155.C5G1D7"/>
<feature type="compositionally biased region" description="Polar residues" evidence="3">
    <location>
        <begin position="64"/>
        <end position="73"/>
    </location>
</feature>
<dbReference type="OMA" id="LHPRQME"/>
<dbReference type="HOGENOM" id="CLU_013260_0_0_1"/>
<dbReference type="GO" id="GO:0005634">
    <property type="term" value="C:nucleus"/>
    <property type="evidence" value="ECO:0007669"/>
    <property type="project" value="UniProtKB-SubCell"/>
</dbReference>